<feature type="compositionally biased region" description="Basic and acidic residues" evidence="1">
    <location>
        <begin position="119"/>
        <end position="128"/>
    </location>
</feature>
<sequence length="256" mass="28979">MGYLLSVLQFSSKDDDKVGIFDEFQAYLDVFQAPMFQSPEETCSDHEVGPMEEDDGGDGKVSHESNTKVEEEDMLCRKEDTKPNKAEESDQEEKMSLRNSSIGSKKVVSDCNNNNNNTKIDDDGEIKHCSSSSSSGSYGSSMRRKGNNKEWRRTLACKLYEERLESVIIGSEAMDLLWETYDDDDDHTQPPRINNTNGEEEEEDDDDEEKGMNGKYCCLNALKLSTRKMNLGMRRPNLVKISKALKGIGLLQHFSR</sequence>
<dbReference type="PANTHER" id="PTHR36760">
    <property type="entry name" value="ACIDIC LEUCINE-RICH NUCLEAR PHOSPHOPROTEIN 32 FAMILY B PROTEIN"/>
    <property type="match status" value="1"/>
</dbReference>
<dbReference type="OrthoDB" id="1939140at2759"/>
<feature type="compositionally biased region" description="Basic and acidic residues" evidence="1">
    <location>
        <begin position="57"/>
        <end position="96"/>
    </location>
</feature>
<feature type="region of interest" description="Disordered" evidence="1">
    <location>
        <begin position="181"/>
        <end position="212"/>
    </location>
</feature>
<organism evidence="2 3">
    <name type="scientific">Senna tora</name>
    <dbReference type="NCBI Taxonomy" id="362788"/>
    <lineage>
        <taxon>Eukaryota</taxon>
        <taxon>Viridiplantae</taxon>
        <taxon>Streptophyta</taxon>
        <taxon>Embryophyta</taxon>
        <taxon>Tracheophyta</taxon>
        <taxon>Spermatophyta</taxon>
        <taxon>Magnoliopsida</taxon>
        <taxon>eudicotyledons</taxon>
        <taxon>Gunneridae</taxon>
        <taxon>Pentapetalae</taxon>
        <taxon>rosids</taxon>
        <taxon>fabids</taxon>
        <taxon>Fabales</taxon>
        <taxon>Fabaceae</taxon>
        <taxon>Caesalpinioideae</taxon>
        <taxon>Cassia clade</taxon>
        <taxon>Senna</taxon>
    </lineage>
</organism>
<gene>
    <name evidence="2" type="ORF">G2W53_016994</name>
</gene>
<dbReference type="Proteomes" id="UP000634136">
    <property type="component" value="Unassembled WGS sequence"/>
</dbReference>
<dbReference type="PANTHER" id="PTHR36760:SF1">
    <property type="entry name" value="ACIDIC LEUCINE-RICH NUCLEAR PHOSPHOPROTEIN 32 FAMILY B PROTEIN"/>
    <property type="match status" value="1"/>
</dbReference>
<feature type="compositionally biased region" description="Acidic residues" evidence="1">
    <location>
        <begin position="198"/>
        <end position="209"/>
    </location>
</feature>
<protein>
    <submittedName>
        <fullName evidence="2">Putative transmembrane protein</fullName>
    </submittedName>
</protein>
<keyword evidence="3" id="KW-1185">Reference proteome</keyword>
<feature type="region of interest" description="Disordered" evidence="1">
    <location>
        <begin position="38"/>
        <end position="145"/>
    </location>
</feature>
<evidence type="ECO:0000313" key="3">
    <source>
        <dbReference type="Proteomes" id="UP000634136"/>
    </source>
</evidence>
<accession>A0A834WJR9</accession>
<reference evidence="2" key="1">
    <citation type="submission" date="2020-09" db="EMBL/GenBank/DDBJ databases">
        <title>Genome-Enabled Discovery of Anthraquinone Biosynthesis in Senna tora.</title>
        <authorList>
            <person name="Kang S.-H."/>
            <person name="Pandey R.P."/>
            <person name="Lee C.-M."/>
            <person name="Sim J.-S."/>
            <person name="Jeong J.-T."/>
            <person name="Choi B.-S."/>
            <person name="Jung M."/>
            <person name="Ginzburg D."/>
            <person name="Zhao K."/>
            <person name="Won S.Y."/>
            <person name="Oh T.-J."/>
            <person name="Yu Y."/>
            <person name="Kim N.-H."/>
            <person name="Lee O.R."/>
            <person name="Lee T.-H."/>
            <person name="Bashyal P."/>
            <person name="Kim T.-S."/>
            <person name="Lee W.-H."/>
            <person name="Kawkins C."/>
            <person name="Kim C.-K."/>
            <person name="Kim J.S."/>
            <person name="Ahn B.O."/>
            <person name="Rhee S.Y."/>
            <person name="Sohng J.K."/>
        </authorList>
    </citation>
    <scope>NUCLEOTIDE SEQUENCE</scope>
    <source>
        <tissue evidence="2">Leaf</tissue>
    </source>
</reference>
<proteinExistence type="predicted"/>
<keyword evidence="2" id="KW-0472">Membrane</keyword>
<evidence type="ECO:0000313" key="2">
    <source>
        <dbReference type="EMBL" id="KAF7825830.1"/>
    </source>
</evidence>
<dbReference type="EMBL" id="JAAIUW010000006">
    <property type="protein sequence ID" value="KAF7825830.1"/>
    <property type="molecule type" value="Genomic_DNA"/>
</dbReference>
<keyword evidence="2" id="KW-0812">Transmembrane</keyword>
<comment type="caution">
    <text evidence="2">The sequence shown here is derived from an EMBL/GenBank/DDBJ whole genome shotgun (WGS) entry which is preliminary data.</text>
</comment>
<name>A0A834WJR9_9FABA</name>
<feature type="compositionally biased region" description="Low complexity" evidence="1">
    <location>
        <begin position="130"/>
        <end position="141"/>
    </location>
</feature>
<dbReference type="AlphaFoldDB" id="A0A834WJR9"/>
<evidence type="ECO:0000256" key="1">
    <source>
        <dbReference type="SAM" id="MobiDB-lite"/>
    </source>
</evidence>